<evidence type="ECO:0000256" key="4">
    <source>
        <dbReference type="PROSITE-ProRule" id="PRU00023"/>
    </source>
</evidence>
<evidence type="ECO:0000256" key="1">
    <source>
        <dbReference type="ARBA" id="ARBA00022737"/>
    </source>
</evidence>
<protein>
    <submittedName>
        <fullName evidence="6">Ankyrin repeat and death domain-containing protein 1A</fullName>
    </submittedName>
</protein>
<dbReference type="GO" id="GO:0008270">
    <property type="term" value="F:zinc ion binding"/>
    <property type="evidence" value="ECO:0007669"/>
    <property type="project" value="InterPro"/>
</dbReference>
<organism evidence="6 7">
    <name type="scientific">Madurella mycetomatis</name>
    <dbReference type="NCBI Taxonomy" id="100816"/>
    <lineage>
        <taxon>Eukaryota</taxon>
        <taxon>Fungi</taxon>
        <taxon>Dikarya</taxon>
        <taxon>Ascomycota</taxon>
        <taxon>Pezizomycotina</taxon>
        <taxon>Sordariomycetes</taxon>
        <taxon>Sordariomycetidae</taxon>
        <taxon>Sordariales</taxon>
        <taxon>Sordariales incertae sedis</taxon>
        <taxon>Madurella</taxon>
    </lineage>
</organism>
<comment type="caution">
    <text evidence="6">The sequence shown here is derived from an EMBL/GenBank/DDBJ whole genome shotgun (WGS) entry which is preliminary data.</text>
</comment>
<dbReference type="InterPro" id="IPR036864">
    <property type="entry name" value="Zn2-C6_fun-type_DNA-bd_sf"/>
</dbReference>
<dbReference type="PROSITE" id="PS50297">
    <property type="entry name" value="ANK_REP_REGION"/>
    <property type="match status" value="1"/>
</dbReference>
<keyword evidence="1" id="KW-0677">Repeat</keyword>
<feature type="repeat" description="ANK" evidence="4">
    <location>
        <begin position="375"/>
        <end position="407"/>
    </location>
</feature>
<dbReference type="Gene3D" id="1.25.40.20">
    <property type="entry name" value="Ankyrin repeat-containing domain"/>
    <property type="match status" value="2"/>
</dbReference>
<evidence type="ECO:0000313" key="6">
    <source>
        <dbReference type="EMBL" id="KXX75851.1"/>
    </source>
</evidence>
<dbReference type="PROSITE" id="PS50048">
    <property type="entry name" value="ZN2_CY6_FUNGAL_2"/>
    <property type="match status" value="1"/>
</dbReference>
<dbReference type="PANTHER" id="PTHR24198">
    <property type="entry name" value="ANKYRIN REPEAT AND PROTEIN KINASE DOMAIN-CONTAINING PROTEIN"/>
    <property type="match status" value="1"/>
</dbReference>
<evidence type="ECO:0000313" key="7">
    <source>
        <dbReference type="Proteomes" id="UP000078237"/>
    </source>
</evidence>
<dbReference type="SUPFAM" id="SSF48403">
    <property type="entry name" value="Ankyrin repeat"/>
    <property type="match status" value="1"/>
</dbReference>
<gene>
    <name evidence="6" type="ORF">MMYC01_207343</name>
</gene>
<name>A0A175VXD8_9PEZI</name>
<evidence type="ECO:0000256" key="2">
    <source>
        <dbReference type="ARBA" id="ARBA00023043"/>
    </source>
</evidence>
<dbReference type="EMBL" id="LCTW02000244">
    <property type="protein sequence ID" value="KXX75851.1"/>
    <property type="molecule type" value="Genomic_DNA"/>
</dbReference>
<evidence type="ECO:0000259" key="5">
    <source>
        <dbReference type="PROSITE" id="PS50048"/>
    </source>
</evidence>
<dbReference type="AlphaFoldDB" id="A0A175VXD8"/>
<dbReference type="PROSITE" id="PS50088">
    <property type="entry name" value="ANK_REPEAT"/>
    <property type="match status" value="2"/>
</dbReference>
<dbReference type="Gene3D" id="4.10.240.10">
    <property type="entry name" value="Zn(2)-C6 fungal-type DNA-binding domain"/>
    <property type="match status" value="1"/>
</dbReference>
<keyword evidence="7" id="KW-1185">Reference proteome</keyword>
<dbReference type="PANTHER" id="PTHR24198:SF165">
    <property type="entry name" value="ANKYRIN REPEAT-CONTAINING PROTEIN-RELATED"/>
    <property type="match status" value="1"/>
</dbReference>
<feature type="repeat" description="ANK" evidence="4">
    <location>
        <begin position="408"/>
        <end position="440"/>
    </location>
</feature>
<feature type="domain" description="Zn(2)-C6 fungal-type" evidence="5">
    <location>
        <begin position="25"/>
        <end position="58"/>
    </location>
</feature>
<keyword evidence="3" id="KW-0539">Nucleus</keyword>
<sequence>MSEKDAQKQLTGIKRKPRGKLDQIKCNFCRRDKQKCEPQARQWPEKCVRCLEKDFDCSPGARKKRKPSKVPIPAGEEAVMAVSLQGKTLNPETVSVSSAKNWTLADFSNAVSFVKVLKRALVKLDSSRREFADIFRGFGDLEEGSSPRAILALRRAVQALCQNLLCSIAAGPVTPSGQAGEKANLEVSMLRLFGNDIIERPHAGCDDSDHTSTPFVVDASIKRIIDSMTSNVEIGAALLFQDEAFANNRCPSEDFEADLRGYWSLCSQFSSIVRGLWKNYLRSAVQDEVGRQIVDMFVEGPYISYIFDNSHWMTKLFNMDSYWAIQDCLGTSVLHVLLRELGEWRLKGGNYEPPGLAKRIASHCKRPGNDPVDRSGRSAIHIAAQHNLSDVVQALIDIGISPDSYTGARSSAMHFAAALGHSEVCAVLIHYAKDINFLDKYDRTALDYASRLGYSDVIRVLLYRGDIVVNRRGQGGDTPLMAALRSEQLRREQSWRNDRGTWSAKPGSRTDAYKEFLRHSGVDFNVVNERRETALHIAVLQSDLEAVKDLAWKCAASINARDIEGRTALCCAVQNDSVEIFQTLLQVPGIDTNLPDGQGKTPMDHALSNGNIYIYNRLHGRVNRELLAPFVPGPDADPNAGPDAHQEDAGRGFFGSLYKSC</sequence>
<dbReference type="OrthoDB" id="539213at2759"/>
<proteinExistence type="predicted"/>
<dbReference type="SMART" id="SM00248">
    <property type="entry name" value="ANK"/>
    <property type="match status" value="7"/>
</dbReference>
<dbReference type="InterPro" id="IPR001138">
    <property type="entry name" value="Zn2Cys6_DnaBD"/>
</dbReference>
<dbReference type="VEuPathDB" id="FungiDB:MMYC01_207343"/>
<accession>A0A175VXD8</accession>
<keyword evidence="2 4" id="KW-0040">ANK repeat</keyword>
<dbReference type="InterPro" id="IPR002110">
    <property type="entry name" value="Ankyrin_rpt"/>
</dbReference>
<dbReference type="Proteomes" id="UP000078237">
    <property type="component" value="Unassembled WGS sequence"/>
</dbReference>
<dbReference type="STRING" id="100816.A0A175VXD8"/>
<dbReference type="Pfam" id="PF12796">
    <property type="entry name" value="Ank_2"/>
    <property type="match status" value="2"/>
</dbReference>
<dbReference type="CDD" id="cd00067">
    <property type="entry name" value="GAL4"/>
    <property type="match status" value="1"/>
</dbReference>
<reference evidence="6 7" key="1">
    <citation type="journal article" date="2016" name="Genome Announc.">
        <title>Genome Sequence of Madurella mycetomatis mm55, Isolated from a Human Mycetoma Case in Sudan.</title>
        <authorList>
            <person name="Smit S."/>
            <person name="Derks M.F."/>
            <person name="Bervoets S."/>
            <person name="Fahal A."/>
            <person name="van Leeuwen W."/>
            <person name="van Belkum A."/>
            <person name="van de Sande W.W."/>
        </authorList>
    </citation>
    <scope>NUCLEOTIDE SEQUENCE [LARGE SCALE GENOMIC DNA]</scope>
    <source>
        <strain evidence="7">mm55</strain>
    </source>
</reference>
<dbReference type="GO" id="GO:0000981">
    <property type="term" value="F:DNA-binding transcription factor activity, RNA polymerase II-specific"/>
    <property type="evidence" value="ECO:0007669"/>
    <property type="project" value="InterPro"/>
</dbReference>
<dbReference type="InterPro" id="IPR036770">
    <property type="entry name" value="Ankyrin_rpt-contain_sf"/>
</dbReference>
<evidence type="ECO:0000256" key="3">
    <source>
        <dbReference type="ARBA" id="ARBA00023242"/>
    </source>
</evidence>